<organism evidence="15 16">
    <name type="scientific">Vanrija humicola</name>
    <name type="common">Yeast</name>
    <name type="synonym">Cryptococcus humicola</name>
    <dbReference type="NCBI Taxonomy" id="5417"/>
    <lineage>
        <taxon>Eukaryota</taxon>
        <taxon>Fungi</taxon>
        <taxon>Dikarya</taxon>
        <taxon>Basidiomycota</taxon>
        <taxon>Agaricomycotina</taxon>
        <taxon>Tremellomycetes</taxon>
        <taxon>Trichosporonales</taxon>
        <taxon>Trichosporonaceae</taxon>
        <taxon>Vanrija</taxon>
    </lineage>
</organism>
<gene>
    <name evidence="15" type="ORF">VHUM_00601</name>
</gene>
<evidence type="ECO:0000256" key="10">
    <source>
        <dbReference type="ARBA" id="ARBA00047605"/>
    </source>
</evidence>
<dbReference type="GO" id="GO:0010124">
    <property type="term" value="P:phenylacetate catabolic process"/>
    <property type="evidence" value="ECO:0007669"/>
    <property type="project" value="TreeGrafter"/>
</dbReference>
<dbReference type="EMBL" id="QKWK01000002">
    <property type="protein sequence ID" value="TXT13234.1"/>
    <property type="molecule type" value="Genomic_DNA"/>
</dbReference>
<dbReference type="PROSITE" id="PS00098">
    <property type="entry name" value="THIOLASE_1"/>
    <property type="match status" value="1"/>
</dbReference>
<evidence type="ECO:0000313" key="15">
    <source>
        <dbReference type="EMBL" id="TXT13234.1"/>
    </source>
</evidence>
<evidence type="ECO:0000256" key="1">
    <source>
        <dbReference type="ARBA" id="ARBA00004275"/>
    </source>
</evidence>
<protein>
    <submittedName>
        <fullName evidence="15">Uncharacterized protein</fullName>
    </submittedName>
</protein>
<keyword evidence="4 12" id="KW-0808">Transferase</keyword>
<sequence>MTKASILQKNPDDVVILSAKRTALTKAKKGALAEARYEDLLSAVLKGAVAAARVDPKLIDDIQIGTVRTPRGGASISRMAALHAGIPISATLSTVNRQCSSSLQAIWAIANEIHAGDIDIGIAGGAESMTHHFVPKPLDHPHSEEVVKNQLAADCLIPMGITNENVVEENHISREDQDKFASSSYNKAEAAQKAGKFDGEIVPVTVNGKTVTKDDGIRYGVTAESLSKVKPAFKADGTTHAGNASQVTDGAAACVLARRSVAERLGLPIIGKVVRVVAAGVPPRIMGIGPAVAIPKLLQKEGLSVSDVDVFEINEAFAGQAVYCARDLHIPDNKLNPNGGAIALGHPLGATGARQVATGLAELQRSGEQLLVTSMCAGTGYGVAGLFVNEMTNKAKL</sequence>
<comment type="catalytic activity">
    <reaction evidence="10">
        <text>an acyl-CoA + acetyl-CoA = a 3-oxoacyl-CoA + CoA</text>
        <dbReference type="Rhea" id="RHEA:21564"/>
        <dbReference type="ChEBI" id="CHEBI:57287"/>
        <dbReference type="ChEBI" id="CHEBI:57288"/>
        <dbReference type="ChEBI" id="CHEBI:58342"/>
        <dbReference type="ChEBI" id="CHEBI:90726"/>
        <dbReference type="EC" id="2.3.1.16"/>
    </reaction>
</comment>
<evidence type="ECO:0000259" key="13">
    <source>
        <dbReference type="Pfam" id="PF00108"/>
    </source>
</evidence>
<dbReference type="CDD" id="cd00751">
    <property type="entry name" value="thiolase"/>
    <property type="match status" value="1"/>
</dbReference>
<dbReference type="PANTHER" id="PTHR43853">
    <property type="entry name" value="3-KETOACYL-COA THIOLASE, PEROXISOMAL"/>
    <property type="match status" value="1"/>
</dbReference>
<evidence type="ECO:0000256" key="7">
    <source>
        <dbReference type="ARBA" id="ARBA00023098"/>
    </source>
</evidence>
<keyword evidence="6" id="KW-0809">Transit peptide</keyword>
<dbReference type="InterPro" id="IPR002155">
    <property type="entry name" value="Thiolase"/>
</dbReference>
<evidence type="ECO:0000256" key="9">
    <source>
        <dbReference type="ARBA" id="ARBA00023315"/>
    </source>
</evidence>
<dbReference type="NCBIfam" id="TIGR01930">
    <property type="entry name" value="AcCoA-C-Actrans"/>
    <property type="match status" value="1"/>
</dbReference>
<dbReference type="Gene3D" id="3.40.47.10">
    <property type="match status" value="2"/>
</dbReference>
<dbReference type="GO" id="GO:0003988">
    <property type="term" value="F:acetyl-CoA C-acyltransferase activity"/>
    <property type="evidence" value="ECO:0007669"/>
    <property type="project" value="UniProtKB-EC"/>
</dbReference>
<evidence type="ECO:0000256" key="6">
    <source>
        <dbReference type="ARBA" id="ARBA00022946"/>
    </source>
</evidence>
<evidence type="ECO:0000313" key="16">
    <source>
        <dbReference type="Proteomes" id="UP000473826"/>
    </source>
</evidence>
<evidence type="ECO:0000259" key="14">
    <source>
        <dbReference type="Pfam" id="PF02803"/>
    </source>
</evidence>
<dbReference type="InterPro" id="IPR020615">
    <property type="entry name" value="Thiolase_acyl_enz_int_AS"/>
</dbReference>
<keyword evidence="5" id="KW-0276">Fatty acid metabolism</keyword>
<evidence type="ECO:0000256" key="2">
    <source>
        <dbReference type="ARBA" id="ARBA00004872"/>
    </source>
</evidence>
<feature type="active site" description="Proton acceptor" evidence="11">
    <location>
        <position position="346"/>
    </location>
</feature>
<name>A0A7D8Z601_VANHU</name>
<dbReference type="PROSITE" id="PS00737">
    <property type="entry name" value="THIOLASE_2"/>
    <property type="match status" value="1"/>
</dbReference>
<dbReference type="Pfam" id="PF02803">
    <property type="entry name" value="Thiolase_C"/>
    <property type="match status" value="1"/>
</dbReference>
<evidence type="ECO:0000256" key="8">
    <source>
        <dbReference type="ARBA" id="ARBA00023140"/>
    </source>
</evidence>
<keyword evidence="16" id="KW-1185">Reference proteome</keyword>
<comment type="similarity">
    <text evidence="3 12">Belongs to the thiolase-like superfamily. Thiolase family.</text>
</comment>
<evidence type="ECO:0000256" key="3">
    <source>
        <dbReference type="ARBA" id="ARBA00010982"/>
    </source>
</evidence>
<dbReference type="GO" id="GO:0006635">
    <property type="term" value="P:fatty acid beta-oxidation"/>
    <property type="evidence" value="ECO:0007669"/>
    <property type="project" value="TreeGrafter"/>
</dbReference>
<feature type="active site" description="Acyl-thioester intermediate" evidence="11">
    <location>
        <position position="99"/>
    </location>
</feature>
<dbReference type="InterPro" id="IPR020616">
    <property type="entry name" value="Thiolase_N"/>
</dbReference>
<dbReference type="InterPro" id="IPR020613">
    <property type="entry name" value="Thiolase_CS"/>
</dbReference>
<dbReference type="OrthoDB" id="5404651at2759"/>
<keyword evidence="8" id="KW-0576">Peroxisome</keyword>
<reference evidence="15 16" key="1">
    <citation type="journal article" date="2019" name="PLoS Genet.">
        <title>Convergent evolution of linked mating-type loci in basidiomycete fungi.</title>
        <authorList>
            <person name="Sun S."/>
            <person name="Coelho M.A."/>
            <person name="Heitman J."/>
            <person name="Nowrousian M."/>
        </authorList>
    </citation>
    <scope>NUCLEOTIDE SEQUENCE [LARGE SCALE GENOMIC DNA]</scope>
    <source>
        <strain evidence="15 16">CBS 4282</strain>
    </source>
</reference>
<dbReference type="AlphaFoldDB" id="A0A7D8Z601"/>
<evidence type="ECO:0000256" key="11">
    <source>
        <dbReference type="PIRSR" id="PIRSR000429-1"/>
    </source>
</evidence>
<feature type="active site" description="Proton acceptor" evidence="11">
    <location>
        <position position="376"/>
    </location>
</feature>
<keyword evidence="9 12" id="KW-0012">Acyltransferase</keyword>
<comment type="pathway">
    <text evidence="2">Lipid metabolism; fatty acid metabolism.</text>
</comment>
<dbReference type="SUPFAM" id="SSF53901">
    <property type="entry name" value="Thiolase-like"/>
    <property type="match status" value="2"/>
</dbReference>
<comment type="subcellular location">
    <subcellularLocation>
        <location evidence="1">Peroxisome</location>
    </subcellularLocation>
</comment>
<dbReference type="Pfam" id="PF00108">
    <property type="entry name" value="Thiolase_N"/>
    <property type="match status" value="1"/>
</dbReference>
<feature type="domain" description="Thiolase N-terminal" evidence="13">
    <location>
        <begin position="14"/>
        <end position="259"/>
    </location>
</feature>
<evidence type="ECO:0000256" key="5">
    <source>
        <dbReference type="ARBA" id="ARBA00022832"/>
    </source>
</evidence>
<dbReference type="PIRSF" id="PIRSF000429">
    <property type="entry name" value="Ac-CoA_Ac_transf"/>
    <property type="match status" value="1"/>
</dbReference>
<dbReference type="Proteomes" id="UP000473826">
    <property type="component" value="Unassembled WGS sequence"/>
</dbReference>
<accession>A0A7D8Z601</accession>
<evidence type="ECO:0000256" key="12">
    <source>
        <dbReference type="RuleBase" id="RU003557"/>
    </source>
</evidence>
<proteinExistence type="inferred from homology"/>
<dbReference type="InterPro" id="IPR050215">
    <property type="entry name" value="Thiolase-like_sf_Thiolase"/>
</dbReference>
<dbReference type="InterPro" id="IPR020617">
    <property type="entry name" value="Thiolase_C"/>
</dbReference>
<dbReference type="GO" id="GO:0005777">
    <property type="term" value="C:peroxisome"/>
    <property type="evidence" value="ECO:0007669"/>
    <property type="project" value="UniProtKB-SubCell"/>
</dbReference>
<evidence type="ECO:0000256" key="4">
    <source>
        <dbReference type="ARBA" id="ARBA00022679"/>
    </source>
</evidence>
<comment type="caution">
    <text evidence="15">The sequence shown here is derived from an EMBL/GenBank/DDBJ whole genome shotgun (WGS) entry which is preliminary data.</text>
</comment>
<feature type="domain" description="Thiolase C-terminal" evidence="14">
    <location>
        <begin position="269"/>
        <end position="387"/>
    </location>
</feature>
<dbReference type="InterPro" id="IPR016039">
    <property type="entry name" value="Thiolase-like"/>
</dbReference>
<keyword evidence="7" id="KW-0443">Lipid metabolism</keyword>
<dbReference type="PANTHER" id="PTHR43853:SF8">
    <property type="entry name" value="3-KETOACYL-COA THIOLASE, PEROXISOMAL"/>
    <property type="match status" value="1"/>
</dbReference>